<keyword evidence="3" id="KW-0378">Hydrolase</keyword>
<dbReference type="Proteomes" id="UP000004508">
    <property type="component" value="Unassembled WGS sequence"/>
</dbReference>
<accession>D6TRH6</accession>
<dbReference type="eggNOG" id="COG1073">
    <property type="taxonomic scope" value="Bacteria"/>
</dbReference>
<dbReference type="GO" id="GO:0006508">
    <property type="term" value="P:proteolysis"/>
    <property type="evidence" value="ECO:0007669"/>
    <property type="project" value="InterPro"/>
</dbReference>
<dbReference type="InterPro" id="IPR001375">
    <property type="entry name" value="Peptidase_S9_cat"/>
</dbReference>
<dbReference type="PANTHER" id="PTHR12277:SF79">
    <property type="entry name" value="XAA-PRO DIPEPTIDYL-PEPTIDASE-RELATED"/>
    <property type="match status" value="1"/>
</dbReference>
<evidence type="ECO:0000313" key="4">
    <source>
        <dbReference type="Proteomes" id="UP000004508"/>
    </source>
</evidence>
<sequence>MSTFISNTPVRVVAPRKPRLLSPQRIIATLLSLILLCVIACGGIGYYFSNVLLVPTHDISYNLEATNVSTQVVTLPHTQDTEQPGTFGITWANGAAIVGKITDENQDTVTRQLLQTTAPLTSHTMVSWNREVYLNGLKDALELHISTVQVSTSLGEMPAWYVPGKLDTWGILVHGRGDTLDSSLRFMQPLAKLGIPMLAISYRNDMNAPASTDGYYHLGDTEWQDLEAGVKYALAHGAHHLVLYGWSMGGAIVEAFQHRSQYASNVQALVLDAPLLDWRSTLSFQAASRYLPDVVASTAEFFATQRARINFDALNQLKQPQGKTPILLFHGTDDTTTPVSVSDAFAQAHTDIVTYDRVNGANHVQSWNLDPQWYDTQVESYLTRVLHL</sequence>
<dbReference type="Pfam" id="PF00326">
    <property type="entry name" value="Peptidase_S9"/>
    <property type="match status" value="1"/>
</dbReference>
<proteinExistence type="predicted"/>
<name>D6TRH6_KTERA</name>
<keyword evidence="1" id="KW-0812">Transmembrane</keyword>
<evidence type="ECO:0000259" key="2">
    <source>
        <dbReference type="Pfam" id="PF00326"/>
    </source>
</evidence>
<evidence type="ECO:0000313" key="3">
    <source>
        <dbReference type="EMBL" id="EFH85928.1"/>
    </source>
</evidence>
<keyword evidence="4" id="KW-1185">Reference proteome</keyword>
<keyword evidence="1" id="KW-0472">Membrane</keyword>
<dbReference type="GO" id="GO:0004177">
    <property type="term" value="F:aminopeptidase activity"/>
    <property type="evidence" value="ECO:0007669"/>
    <property type="project" value="UniProtKB-KW"/>
</dbReference>
<keyword evidence="3" id="KW-0031">Aminopeptidase</keyword>
<dbReference type="OrthoDB" id="9776685at2"/>
<reference evidence="3 4" key="1">
    <citation type="journal article" date="2011" name="Stand. Genomic Sci.">
        <title>Non-contiguous finished genome sequence and contextual data of the filamentous soil bacterium Ktedonobacter racemifer type strain (SOSP1-21).</title>
        <authorList>
            <person name="Chang Y.J."/>
            <person name="Land M."/>
            <person name="Hauser L."/>
            <person name="Chertkov O."/>
            <person name="Del Rio T.G."/>
            <person name="Nolan M."/>
            <person name="Copeland A."/>
            <person name="Tice H."/>
            <person name="Cheng J.F."/>
            <person name="Lucas S."/>
            <person name="Han C."/>
            <person name="Goodwin L."/>
            <person name="Pitluck S."/>
            <person name="Ivanova N."/>
            <person name="Ovchinikova G."/>
            <person name="Pati A."/>
            <person name="Chen A."/>
            <person name="Palaniappan K."/>
            <person name="Mavromatis K."/>
            <person name="Liolios K."/>
            <person name="Brettin T."/>
            <person name="Fiebig A."/>
            <person name="Rohde M."/>
            <person name="Abt B."/>
            <person name="Goker M."/>
            <person name="Detter J.C."/>
            <person name="Woyke T."/>
            <person name="Bristow J."/>
            <person name="Eisen J.A."/>
            <person name="Markowitz V."/>
            <person name="Hugenholtz P."/>
            <person name="Kyrpides N.C."/>
            <person name="Klenk H.P."/>
            <person name="Lapidus A."/>
        </authorList>
    </citation>
    <scope>NUCLEOTIDE SEQUENCE [LARGE SCALE GENOMIC DNA]</scope>
    <source>
        <strain evidence="4">DSM 44963</strain>
    </source>
</reference>
<gene>
    <name evidence="3" type="ORF">Krac_7187</name>
</gene>
<dbReference type="PANTHER" id="PTHR12277">
    <property type="entry name" value="ALPHA/BETA HYDROLASE DOMAIN-CONTAINING PROTEIN"/>
    <property type="match status" value="1"/>
</dbReference>
<dbReference type="InParanoid" id="D6TRH6"/>
<dbReference type="AlphaFoldDB" id="D6TRH6"/>
<evidence type="ECO:0000256" key="1">
    <source>
        <dbReference type="SAM" id="Phobius"/>
    </source>
</evidence>
<dbReference type="Gene3D" id="3.40.50.1820">
    <property type="entry name" value="alpha/beta hydrolase"/>
    <property type="match status" value="1"/>
</dbReference>
<dbReference type="InterPro" id="IPR029058">
    <property type="entry name" value="AB_hydrolase_fold"/>
</dbReference>
<keyword evidence="3" id="KW-0645">Protease</keyword>
<dbReference type="EMBL" id="ADVG01000002">
    <property type="protein sequence ID" value="EFH85928.1"/>
    <property type="molecule type" value="Genomic_DNA"/>
</dbReference>
<comment type="caution">
    <text evidence="3">The sequence shown here is derived from an EMBL/GenBank/DDBJ whole genome shotgun (WGS) entry which is preliminary data.</text>
</comment>
<keyword evidence="1" id="KW-1133">Transmembrane helix</keyword>
<dbReference type="GO" id="GO:0008236">
    <property type="term" value="F:serine-type peptidase activity"/>
    <property type="evidence" value="ECO:0007669"/>
    <property type="project" value="InterPro"/>
</dbReference>
<dbReference type="STRING" id="485913.Krac_7187"/>
<organism evidence="3 4">
    <name type="scientific">Ktedonobacter racemifer DSM 44963</name>
    <dbReference type="NCBI Taxonomy" id="485913"/>
    <lineage>
        <taxon>Bacteria</taxon>
        <taxon>Bacillati</taxon>
        <taxon>Chloroflexota</taxon>
        <taxon>Ktedonobacteria</taxon>
        <taxon>Ktedonobacterales</taxon>
        <taxon>Ktedonobacteraceae</taxon>
        <taxon>Ktedonobacter</taxon>
    </lineage>
</organism>
<feature type="domain" description="Peptidase S9 prolyl oligopeptidase catalytic" evidence="2">
    <location>
        <begin position="213"/>
        <end position="348"/>
    </location>
</feature>
<dbReference type="SUPFAM" id="SSF53474">
    <property type="entry name" value="alpha/beta-Hydrolases"/>
    <property type="match status" value="1"/>
</dbReference>
<feature type="transmembrane region" description="Helical" evidence="1">
    <location>
        <begin position="26"/>
        <end position="48"/>
    </location>
</feature>
<dbReference type="RefSeq" id="WP_007909790.1">
    <property type="nucleotide sequence ID" value="NZ_ADVG01000002.1"/>
</dbReference>
<protein>
    <submittedName>
        <fullName evidence="3">Dipeptidylaminopeptidase/acylaminoacyl-peptidase-like protein</fullName>
    </submittedName>
</protein>